<name>A0A9X3IW70_9BACT</name>
<accession>A0A9X3IW70</accession>
<comment type="caution">
    <text evidence="2">The sequence shown here is derived from an EMBL/GenBank/DDBJ whole genome shotgun (WGS) entry which is preliminary data.</text>
</comment>
<dbReference type="Proteomes" id="UP001150924">
    <property type="component" value="Unassembled WGS sequence"/>
</dbReference>
<evidence type="ECO:0000313" key="2">
    <source>
        <dbReference type="EMBL" id="MCY1007032.1"/>
    </source>
</evidence>
<dbReference type="EMBL" id="JAPNKE010000002">
    <property type="protein sequence ID" value="MCY1007032.1"/>
    <property type="molecule type" value="Genomic_DNA"/>
</dbReference>
<feature type="compositionally biased region" description="Acidic residues" evidence="1">
    <location>
        <begin position="53"/>
        <end position="65"/>
    </location>
</feature>
<keyword evidence="3" id="KW-1185">Reference proteome</keyword>
<reference evidence="2" key="1">
    <citation type="submission" date="2022-11" db="EMBL/GenBank/DDBJ databases">
        <title>Minimal conservation of predation-associated metabolite biosynthetic gene clusters underscores biosynthetic potential of Myxococcota including descriptions for ten novel species: Archangium lansinium sp. nov., Myxococcus landrumus sp. nov., Nannocystis bai.</title>
        <authorList>
            <person name="Ahearne A."/>
            <person name="Stevens C."/>
            <person name="Phillips K."/>
        </authorList>
    </citation>
    <scope>NUCLEOTIDE SEQUENCE</scope>
    <source>
        <strain evidence="2">Na p29</strain>
    </source>
</reference>
<feature type="compositionally biased region" description="Polar residues" evidence="1">
    <location>
        <begin position="115"/>
        <end position="128"/>
    </location>
</feature>
<feature type="compositionally biased region" description="Low complexity" evidence="1">
    <location>
        <begin position="72"/>
        <end position="87"/>
    </location>
</feature>
<gene>
    <name evidence="2" type="ORF">OV079_15995</name>
</gene>
<feature type="compositionally biased region" description="Gly residues" evidence="1">
    <location>
        <begin position="96"/>
        <end position="106"/>
    </location>
</feature>
<sequence length="128" mass="12509">MLHAEQGAADVDGHHAIEGGAVDVGDGAEVLADPGGVDGAVEAAELGDGGGDAGDDVVLDGDVERDEDRRGAAGAQLLDDALPLGPATRGDHDPGPGVGEGEGGGLADARLPPTISATLSRNETMLRA</sequence>
<protein>
    <submittedName>
        <fullName evidence="2">Uncharacterized protein</fullName>
    </submittedName>
</protein>
<organism evidence="2 3">
    <name type="scientific">Nannocystis pusilla</name>
    <dbReference type="NCBI Taxonomy" id="889268"/>
    <lineage>
        <taxon>Bacteria</taxon>
        <taxon>Pseudomonadati</taxon>
        <taxon>Myxococcota</taxon>
        <taxon>Polyangia</taxon>
        <taxon>Nannocystales</taxon>
        <taxon>Nannocystaceae</taxon>
        <taxon>Nannocystis</taxon>
    </lineage>
</organism>
<dbReference type="AlphaFoldDB" id="A0A9X3IW70"/>
<evidence type="ECO:0000256" key="1">
    <source>
        <dbReference type="SAM" id="MobiDB-lite"/>
    </source>
</evidence>
<proteinExistence type="predicted"/>
<evidence type="ECO:0000313" key="3">
    <source>
        <dbReference type="Proteomes" id="UP001150924"/>
    </source>
</evidence>
<feature type="region of interest" description="Disordered" evidence="1">
    <location>
        <begin position="1"/>
        <end position="128"/>
    </location>
</feature>
<feature type="compositionally biased region" description="Low complexity" evidence="1">
    <location>
        <begin position="18"/>
        <end position="46"/>
    </location>
</feature>